<organism evidence="3 4">
    <name type="scientific">Mucilaginibacter panaciglaebae</name>
    <dbReference type="NCBI Taxonomy" id="502331"/>
    <lineage>
        <taxon>Bacteria</taxon>
        <taxon>Pseudomonadati</taxon>
        <taxon>Bacteroidota</taxon>
        <taxon>Sphingobacteriia</taxon>
        <taxon>Sphingobacteriales</taxon>
        <taxon>Sphingobacteriaceae</taxon>
        <taxon>Mucilaginibacter</taxon>
    </lineage>
</organism>
<keyword evidence="4" id="KW-1185">Reference proteome</keyword>
<accession>A0ABP7WKI7</accession>
<feature type="region of interest" description="Disordered" evidence="1">
    <location>
        <begin position="76"/>
        <end position="95"/>
    </location>
</feature>
<evidence type="ECO:0000256" key="1">
    <source>
        <dbReference type="SAM" id="MobiDB-lite"/>
    </source>
</evidence>
<dbReference type="RefSeq" id="WP_345101530.1">
    <property type="nucleotide sequence ID" value="NZ_BAABCV010000003.1"/>
</dbReference>
<proteinExistence type="predicted"/>
<protein>
    <submittedName>
        <fullName evidence="3">Uncharacterized protein</fullName>
    </submittedName>
</protein>
<dbReference type="EMBL" id="BAABCV010000003">
    <property type="protein sequence ID" value="GAA4090807.1"/>
    <property type="molecule type" value="Genomic_DNA"/>
</dbReference>
<evidence type="ECO:0000256" key="2">
    <source>
        <dbReference type="SAM" id="SignalP"/>
    </source>
</evidence>
<feature type="signal peptide" evidence="2">
    <location>
        <begin position="1"/>
        <end position="20"/>
    </location>
</feature>
<evidence type="ECO:0000313" key="4">
    <source>
        <dbReference type="Proteomes" id="UP001500841"/>
    </source>
</evidence>
<gene>
    <name evidence="3" type="ORF">GCM10022392_10670</name>
</gene>
<keyword evidence="2" id="KW-0732">Signal</keyword>
<sequence length="95" mass="9903">MKKIQTAILAIALVGGVSSAFIPKIQASPKRAAATYQWLKFNHDGTRDPSMDEDATIAQAESDYGCPGTVTVCATGTKDPGSGTGPNTATLRFTN</sequence>
<evidence type="ECO:0000313" key="3">
    <source>
        <dbReference type="EMBL" id="GAA4090807.1"/>
    </source>
</evidence>
<feature type="chain" id="PRO_5046102040" evidence="2">
    <location>
        <begin position="21"/>
        <end position="95"/>
    </location>
</feature>
<reference evidence="4" key="1">
    <citation type="journal article" date="2019" name="Int. J. Syst. Evol. Microbiol.">
        <title>The Global Catalogue of Microorganisms (GCM) 10K type strain sequencing project: providing services to taxonomists for standard genome sequencing and annotation.</title>
        <authorList>
            <consortium name="The Broad Institute Genomics Platform"/>
            <consortium name="The Broad Institute Genome Sequencing Center for Infectious Disease"/>
            <person name="Wu L."/>
            <person name="Ma J."/>
        </authorList>
    </citation>
    <scope>NUCLEOTIDE SEQUENCE [LARGE SCALE GENOMIC DNA]</scope>
    <source>
        <strain evidence="4">JCM 17085</strain>
    </source>
</reference>
<comment type="caution">
    <text evidence="3">The sequence shown here is derived from an EMBL/GenBank/DDBJ whole genome shotgun (WGS) entry which is preliminary data.</text>
</comment>
<dbReference type="Proteomes" id="UP001500841">
    <property type="component" value="Unassembled WGS sequence"/>
</dbReference>
<name>A0ABP7WKI7_9SPHI</name>
<feature type="compositionally biased region" description="Polar residues" evidence="1">
    <location>
        <begin position="85"/>
        <end position="95"/>
    </location>
</feature>